<dbReference type="eggNOG" id="COG3064">
    <property type="taxonomic scope" value="Bacteria"/>
</dbReference>
<feature type="compositionally biased region" description="Low complexity" evidence="1">
    <location>
        <begin position="156"/>
        <end position="170"/>
    </location>
</feature>
<feature type="signal peptide" evidence="2">
    <location>
        <begin position="1"/>
        <end position="23"/>
    </location>
</feature>
<dbReference type="STRING" id="56780.SYN_03004"/>
<dbReference type="HOGENOM" id="CLU_078247_0_0_7"/>
<name>Q2LUJ1_SYNAS</name>
<evidence type="ECO:0000256" key="2">
    <source>
        <dbReference type="SAM" id="SignalP"/>
    </source>
</evidence>
<gene>
    <name evidence="3" type="ORF">SYN_03004</name>
</gene>
<sequence length="244" mass="29173">MKKIIPGTMLLALLMIVPVSAKADVNVHVGIALPPAIVFSAPPVTVVIPGTYVYAVPDVPVDIFFYGGWWWRPWGGYWYRSRYYDRGWAYYKGRPLFYATVPPRWRDDYRDHRWQGYPWQHQRVPASQVQRNWKKWERQKHWERRQYWGVPDMKSRPQPQQSPRSVQTQPRPQPQEMNRPQSRPQQREIYQPQPRPQSREESKDRQHFREVRHQDSRRSQGGHEQRGGEKRDGKGRPEKAQGPK</sequence>
<dbReference type="KEGG" id="sat:SYN_03004"/>
<protein>
    <submittedName>
        <fullName evidence="3">Hypothetical exported protein</fullName>
    </submittedName>
</protein>
<evidence type="ECO:0000256" key="1">
    <source>
        <dbReference type="SAM" id="MobiDB-lite"/>
    </source>
</evidence>
<accession>Q2LUJ1</accession>
<dbReference type="RefSeq" id="WP_011417774.1">
    <property type="nucleotide sequence ID" value="NC_007759.1"/>
</dbReference>
<dbReference type="AlphaFoldDB" id="Q2LUJ1"/>
<dbReference type="EMBL" id="CP000252">
    <property type="protein sequence ID" value="ABC77752.1"/>
    <property type="molecule type" value="Genomic_DNA"/>
</dbReference>
<organism evidence="3 4">
    <name type="scientific">Syntrophus aciditrophicus (strain SB)</name>
    <dbReference type="NCBI Taxonomy" id="56780"/>
    <lineage>
        <taxon>Bacteria</taxon>
        <taxon>Pseudomonadati</taxon>
        <taxon>Thermodesulfobacteriota</taxon>
        <taxon>Syntrophia</taxon>
        <taxon>Syntrophales</taxon>
        <taxon>Syntrophaceae</taxon>
        <taxon>Syntrophus</taxon>
    </lineage>
</organism>
<evidence type="ECO:0000313" key="3">
    <source>
        <dbReference type="EMBL" id="ABC77752.1"/>
    </source>
</evidence>
<feature type="region of interest" description="Disordered" evidence="1">
    <location>
        <begin position="147"/>
        <end position="244"/>
    </location>
</feature>
<dbReference type="OrthoDB" id="5432787at2"/>
<reference evidence="3 4" key="1">
    <citation type="journal article" date="2007" name="Proc. Natl. Acad. Sci. U.S.A.">
        <title>The genome of Syntrophus aciditrophicus: life at the thermodynamic limit of microbial growth.</title>
        <authorList>
            <person name="McInerney M.J."/>
            <person name="Rohlin L."/>
            <person name="Mouttaki H."/>
            <person name="Kim U."/>
            <person name="Krupp R.S."/>
            <person name="Rios-Hernandez L."/>
            <person name="Sieber J."/>
            <person name="Struchtemeyer C.G."/>
            <person name="Bhattacharyya A."/>
            <person name="Campbell J.W."/>
            <person name="Gunsalus R.P."/>
        </authorList>
    </citation>
    <scope>NUCLEOTIDE SEQUENCE [LARGE SCALE GENOMIC DNA]</scope>
    <source>
        <strain evidence="3 4">SB</strain>
    </source>
</reference>
<dbReference type="InParanoid" id="Q2LUJ1"/>
<evidence type="ECO:0000313" key="4">
    <source>
        <dbReference type="Proteomes" id="UP000001933"/>
    </source>
</evidence>
<dbReference type="Proteomes" id="UP000001933">
    <property type="component" value="Chromosome"/>
</dbReference>
<keyword evidence="2" id="KW-0732">Signal</keyword>
<feature type="chain" id="PRO_5004212458" evidence="2">
    <location>
        <begin position="24"/>
        <end position="244"/>
    </location>
</feature>
<keyword evidence="4" id="KW-1185">Reference proteome</keyword>
<proteinExistence type="predicted"/>
<feature type="compositionally biased region" description="Basic and acidic residues" evidence="1">
    <location>
        <begin position="197"/>
        <end position="244"/>
    </location>
</feature>